<dbReference type="GO" id="GO:0000124">
    <property type="term" value="C:SAGA complex"/>
    <property type="evidence" value="ECO:0007669"/>
    <property type="project" value="InterPro"/>
</dbReference>
<sequence>MSAKGINATGLSRGQQRMQELLLQLKTVETARDKQKPLLDNIDKQQAHLASNNDAYNLINDYQAAKSLAQQEQQAADAALEIVNRLLSKIEAQNSDTSGNSEQHNHSKRQKTLDSSTHSIIGKGSLVAARVATTGADEEWILATVLSYDKHRYTVQDYDVESAVRPTYVLSPRYVLFVTADPTTNKEPLWDCNINPEMAHGQRVLALYPRTTAFYQCTVVMPPSQNTAISNMPFPPAPGVPMGSADPALAAPPNPKTNPMYKVQFDDDDNKEVDVPAHLVLPLPNFLSK</sequence>
<dbReference type="AlphaFoldDB" id="A0A9W8I822"/>
<dbReference type="PROSITE" id="PS51518">
    <property type="entry name" value="SGF29_C"/>
    <property type="match status" value="1"/>
</dbReference>
<dbReference type="Pfam" id="PF07039">
    <property type="entry name" value="SGF29_Tudor"/>
    <property type="match status" value="1"/>
</dbReference>
<organism evidence="3 4">
    <name type="scientific">Coemansia brasiliensis</name>
    <dbReference type="NCBI Taxonomy" id="2650707"/>
    <lineage>
        <taxon>Eukaryota</taxon>
        <taxon>Fungi</taxon>
        <taxon>Fungi incertae sedis</taxon>
        <taxon>Zoopagomycota</taxon>
        <taxon>Kickxellomycotina</taxon>
        <taxon>Kickxellomycetes</taxon>
        <taxon>Kickxellales</taxon>
        <taxon>Kickxellaceae</taxon>
        <taxon>Coemansia</taxon>
    </lineage>
</organism>
<dbReference type="OrthoDB" id="10265994at2759"/>
<protein>
    <recommendedName>
        <fullName evidence="2">SGF29 C-terminal domain-containing protein</fullName>
    </recommendedName>
</protein>
<comment type="caution">
    <text evidence="3">The sequence shown here is derived from an EMBL/GenBank/DDBJ whole genome shotgun (WGS) entry which is preliminary data.</text>
</comment>
<feature type="region of interest" description="Disordered" evidence="1">
    <location>
        <begin position="94"/>
        <end position="116"/>
    </location>
</feature>
<dbReference type="PANTHER" id="PTHR21539:SF0">
    <property type="entry name" value="SAGA-ASSOCIATED FACTOR 29"/>
    <property type="match status" value="1"/>
</dbReference>
<dbReference type="InterPro" id="IPR047288">
    <property type="entry name" value="Tudor_SGF29_rpt1"/>
</dbReference>
<keyword evidence="4" id="KW-1185">Reference proteome</keyword>
<dbReference type="InterPro" id="IPR010750">
    <property type="entry name" value="SGF29_tudor-like_dom"/>
</dbReference>
<proteinExistence type="predicted"/>
<dbReference type="InterPro" id="IPR037802">
    <property type="entry name" value="SGF29"/>
</dbReference>
<dbReference type="Gene3D" id="2.30.30.140">
    <property type="match status" value="2"/>
</dbReference>
<dbReference type="CDD" id="cd20393">
    <property type="entry name" value="Tudor_SGF29_rpt1"/>
    <property type="match status" value="1"/>
</dbReference>
<evidence type="ECO:0000313" key="4">
    <source>
        <dbReference type="Proteomes" id="UP001139887"/>
    </source>
</evidence>
<dbReference type="PANTHER" id="PTHR21539">
    <property type="entry name" value="SAGA-ASSOCIATED FACTOR 29"/>
    <property type="match status" value="1"/>
</dbReference>
<name>A0A9W8I822_9FUNG</name>
<evidence type="ECO:0000259" key="2">
    <source>
        <dbReference type="PROSITE" id="PS51518"/>
    </source>
</evidence>
<feature type="domain" description="SGF29 C-terminal" evidence="2">
    <location>
        <begin position="117"/>
        <end position="289"/>
    </location>
</feature>
<reference evidence="3" key="1">
    <citation type="submission" date="2022-07" db="EMBL/GenBank/DDBJ databases">
        <title>Phylogenomic reconstructions and comparative analyses of Kickxellomycotina fungi.</title>
        <authorList>
            <person name="Reynolds N.K."/>
            <person name="Stajich J.E."/>
            <person name="Barry K."/>
            <person name="Grigoriev I.V."/>
            <person name="Crous P."/>
            <person name="Smith M.E."/>
        </authorList>
    </citation>
    <scope>NUCLEOTIDE SEQUENCE</scope>
    <source>
        <strain evidence="3">NRRL 1566</strain>
    </source>
</reference>
<evidence type="ECO:0000256" key="1">
    <source>
        <dbReference type="SAM" id="MobiDB-lite"/>
    </source>
</evidence>
<dbReference type="EMBL" id="JANBUW010000033">
    <property type="protein sequence ID" value="KAJ2850410.1"/>
    <property type="molecule type" value="Genomic_DNA"/>
</dbReference>
<evidence type="ECO:0000313" key="3">
    <source>
        <dbReference type="EMBL" id="KAJ2850410.1"/>
    </source>
</evidence>
<accession>A0A9W8I822</accession>
<gene>
    <name evidence="3" type="ORF">IWW36_001899</name>
</gene>
<dbReference type="Proteomes" id="UP001139887">
    <property type="component" value="Unassembled WGS sequence"/>
</dbReference>